<gene>
    <name evidence="8" type="ORF">A1O7_05763</name>
</gene>
<dbReference type="Proteomes" id="UP000019473">
    <property type="component" value="Unassembled WGS sequence"/>
</dbReference>
<dbReference type="SUPFAM" id="SSF51735">
    <property type="entry name" value="NAD(P)-binding Rossmann-fold domains"/>
    <property type="match status" value="1"/>
</dbReference>
<keyword evidence="5" id="KW-0560">Oxidoreductase</keyword>
<dbReference type="PANTHER" id="PTHR43350">
    <property type="entry name" value="NAD-DEPENDENT ALCOHOL DEHYDROGENASE"/>
    <property type="match status" value="1"/>
</dbReference>
<dbReference type="GO" id="GO:0016491">
    <property type="term" value="F:oxidoreductase activity"/>
    <property type="evidence" value="ECO:0007669"/>
    <property type="project" value="UniProtKB-KW"/>
</dbReference>
<dbReference type="InterPro" id="IPR036291">
    <property type="entry name" value="NAD(P)-bd_dom_sf"/>
</dbReference>
<dbReference type="Pfam" id="PF08240">
    <property type="entry name" value="ADH_N"/>
    <property type="match status" value="1"/>
</dbReference>
<dbReference type="Pfam" id="PF00107">
    <property type="entry name" value="ADH_zinc_N"/>
    <property type="match status" value="1"/>
</dbReference>
<evidence type="ECO:0000256" key="6">
    <source>
        <dbReference type="RuleBase" id="RU361277"/>
    </source>
</evidence>
<dbReference type="InterPro" id="IPR013154">
    <property type="entry name" value="ADH-like_N"/>
</dbReference>
<dbReference type="VEuPathDB" id="FungiDB:A1O7_05763"/>
<proteinExistence type="inferred from homology"/>
<dbReference type="InterPro" id="IPR020843">
    <property type="entry name" value="ER"/>
</dbReference>
<dbReference type="Gene3D" id="3.40.50.720">
    <property type="entry name" value="NAD(P)-binding Rossmann-like Domain"/>
    <property type="match status" value="1"/>
</dbReference>
<dbReference type="AlphaFoldDB" id="W9VS34"/>
<dbReference type="RefSeq" id="XP_007757961.1">
    <property type="nucleotide sequence ID" value="XM_007759771.1"/>
</dbReference>
<dbReference type="Gene3D" id="3.90.180.10">
    <property type="entry name" value="Medium-chain alcohol dehydrogenases, catalytic domain"/>
    <property type="match status" value="1"/>
</dbReference>
<evidence type="ECO:0000313" key="9">
    <source>
        <dbReference type="Proteomes" id="UP000019473"/>
    </source>
</evidence>
<reference evidence="8 9" key="1">
    <citation type="submission" date="2013-03" db="EMBL/GenBank/DDBJ databases">
        <title>The Genome Sequence of Cladophialophora yegresii CBS 114405.</title>
        <authorList>
            <consortium name="The Broad Institute Genomics Platform"/>
            <person name="Cuomo C."/>
            <person name="de Hoog S."/>
            <person name="Gorbushina A."/>
            <person name="Walker B."/>
            <person name="Young S.K."/>
            <person name="Zeng Q."/>
            <person name="Gargeya S."/>
            <person name="Fitzgerald M."/>
            <person name="Haas B."/>
            <person name="Abouelleil A."/>
            <person name="Allen A.W."/>
            <person name="Alvarado L."/>
            <person name="Arachchi H.M."/>
            <person name="Berlin A.M."/>
            <person name="Chapman S.B."/>
            <person name="Gainer-Dewar J."/>
            <person name="Goldberg J."/>
            <person name="Griggs A."/>
            <person name="Gujja S."/>
            <person name="Hansen M."/>
            <person name="Howarth C."/>
            <person name="Imamovic A."/>
            <person name="Ireland A."/>
            <person name="Larimer J."/>
            <person name="McCowan C."/>
            <person name="Murphy C."/>
            <person name="Pearson M."/>
            <person name="Poon T.W."/>
            <person name="Priest M."/>
            <person name="Roberts A."/>
            <person name="Saif S."/>
            <person name="Shea T."/>
            <person name="Sisk P."/>
            <person name="Sykes S."/>
            <person name="Wortman J."/>
            <person name="Nusbaum C."/>
            <person name="Birren B."/>
        </authorList>
    </citation>
    <scope>NUCLEOTIDE SEQUENCE [LARGE SCALE GENOMIC DNA]</scope>
    <source>
        <strain evidence="8 9">CBS 114405</strain>
    </source>
</reference>
<keyword evidence="3 6" id="KW-0479">Metal-binding</keyword>
<evidence type="ECO:0000256" key="4">
    <source>
        <dbReference type="ARBA" id="ARBA00022833"/>
    </source>
</evidence>
<name>W9VS34_9EURO</name>
<sequence>MAVTPTSTEALVLPALKAPLQLQKVHLSPLQKDEVLVEIHATGICHTDLSCMDGMLPISTPAVLGHEGAGVVLAIGTDVSHVAPHDKVLLSINVCQKCPNCVAGHPNYCDQGMPRNFGGCRVSDGSTTMSIDADTGMKGDVAPCFSSFFGQSSFSRHAVVDQSCVLKVPRDTDLKLFAPLGCGISTGVGSVLNTLDLKEGSSLAVFGVGSVGLSAVMAAKLKNAGTIIAVDLSAQRLEVAKNLGATHIVDGNCPDVVAEVKKHVPNGVNYAVDCTGAAKVIETMMECLAVRGRAAQVGLTAPDKTVPIKILQHLLRGQEYVGCAGGDCVPSKMLPYLMEQQRAGKFPLEEIVSYYDAKDYARAFEDSRSGRAIKAVLCWT</sequence>
<dbReference type="PANTHER" id="PTHR43350:SF11">
    <property type="entry name" value="ENOYL REDUCTASE (ER) DOMAIN-CONTAINING PROTEIN"/>
    <property type="match status" value="1"/>
</dbReference>
<dbReference type="SMART" id="SM00829">
    <property type="entry name" value="PKS_ER"/>
    <property type="match status" value="1"/>
</dbReference>
<dbReference type="InterPro" id="IPR013149">
    <property type="entry name" value="ADH-like_C"/>
</dbReference>
<evidence type="ECO:0000259" key="7">
    <source>
        <dbReference type="SMART" id="SM00829"/>
    </source>
</evidence>
<evidence type="ECO:0000256" key="3">
    <source>
        <dbReference type="ARBA" id="ARBA00022723"/>
    </source>
</evidence>
<evidence type="ECO:0000256" key="1">
    <source>
        <dbReference type="ARBA" id="ARBA00001947"/>
    </source>
</evidence>
<dbReference type="HOGENOM" id="CLU_026673_14_1_1"/>
<dbReference type="InterPro" id="IPR011032">
    <property type="entry name" value="GroES-like_sf"/>
</dbReference>
<comment type="caution">
    <text evidence="8">The sequence shown here is derived from an EMBL/GenBank/DDBJ whole genome shotgun (WGS) entry which is preliminary data.</text>
</comment>
<dbReference type="FunFam" id="3.40.50.720:FF:000003">
    <property type="entry name" value="S-(hydroxymethyl)glutathione dehydrogenase"/>
    <property type="match status" value="1"/>
</dbReference>
<organism evidence="8 9">
    <name type="scientific">Cladophialophora yegresii CBS 114405</name>
    <dbReference type="NCBI Taxonomy" id="1182544"/>
    <lineage>
        <taxon>Eukaryota</taxon>
        <taxon>Fungi</taxon>
        <taxon>Dikarya</taxon>
        <taxon>Ascomycota</taxon>
        <taxon>Pezizomycotina</taxon>
        <taxon>Eurotiomycetes</taxon>
        <taxon>Chaetothyriomycetidae</taxon>
        <taxon>Chaetothyriales</taxon>
        <taxon>Herpotrichiellaceae</taxon>
        <taxon>Cladophialophora</taxon>
    </lineage>
</organism>
<evidence type="ECO:0000256" key="2">
    <source>
        <dbReference type="ARBA" id="ARBA00008072"/>
    </source>
</evidence>
<keyword evidence="9" id="KW-1185">Reference proteome</keyword>
<comment type="similarity">
    <text evidence="2 6">Belongs to the zinc-containing alcohol dehydrogenase family.</text>
</comment>
<dbReference type="STRING" id="1182544.W9VS34"/>
<evidence type="ECO:0000256" key="5">
    <source>
        <dbReference type="ARBA" id="ARBA00023002"/>
    </source>
</evidence>
<dbReference type="GO" id="GO:0008270">
    <property type="term" value="F:zinc ion binding"/>
    <property type="evidence" value="ECO:0007669"/>
    <property type="project" value="InterPro"/>
</dbReference>
<comment type="cofactor">
    <cofactor evidence="1 6">
        <name>Zn(2+)</name>
        <dbReference type="ChEBI" id="CHEBI:29105"/>
    </cofactor>
</comment>
<dbReference type="eggNOG" id="KOG0022">
    <property type="taxonomic scope" value="Eukaryota"/>
</dbReference>
<evidence type="ECO:0000313" key="8">
    <source>
        <dbReference type="EMBL" id="EXJ58338.1"/>
    </source>
</evidence>
<dbReference type="InterPro" id="IPR002328">
    <property type="entry name" value="ADH_Zn_CS"/>
</dbReference>
<dbReference type="PROSITE" id="PS00059">
    <property type="entry name" value="ADH_ZINC"/>
    <property type="match status" value="1"/>
</dbReference>
<protein>
    <recommendedName>
        <fullName evidence="7">Enoyl reductase (ER) domain-containing protein</fullName>
    </recommendedName>
</protein>
<dbReference type="GeneID" id="19180346"/>
<dbReference type="CDD" id="cd08278">
    <property type="entry name" value="benzyl_alcohol_DH"/>
    <property type="match status" value="1"/>
</dbReference>
<dbReference type="SUPFAM" id="SSF50129">
    <property type="entry name" value="GroES-like"/>
    <property type="match status" value="1"/>
</dbReference>
<dbReference type="EMBL" id="AMGW01000004">
    <property type="protein sequence ID" value="EXJ58338.1"/>
    <property type="molecule type" value="Genomic_DNA"/>
</dbReference>
<accession>W9VS34</accession>
<dbReference type="OrthoDB" id="1560166at2759"/>
<feature type="domain" description="Enoyl reductase (ER)" evidence="7">
    <location>
        <begin position="15"/>
        <end position="377"/>
    </location>
</feature>
<keyword evidence="4 6" id="KW-0862">Zinc</keyword>